<dbReference type="Proteomes" id="UP000663891">
    <property type="component" value="Unassembled WGS sequence"/>
</dbReference>
<comment type="caution">
    <text evidence="6">The sequence shown here is derived from an EMBL/GenBank/DDBJ whole genome shotgun (WGS) entry which is preliminary data.</text>
</comment>
<dbReference type="EMBL" id="CAJNON010000055">
    <property type="protein sequence ID" value="CAF0881699.1"/>
    <property type="molecule type" value="Genomic_DNA"/>
</dbReference>
<name>A0A818PIS6_9BILA</name>
<dbReference type="Proteomes" id="UP000663881">
    <property type="component" value="Unassembled WGS sequence"/>
</dbReference>
<dbReference type="Proteomes" id="UP000663860">
    <property type="component" value="Unassembled WGS sequence"/>
</dbReference>
<dbReference type="Proteomes" id="UP000663845">
    <property type="component" value="Unassembled WGS sequence"/>
</dbReference>
<dbReference type="EMBL" id="CAJNOG010000296">
    <property type="protein sequence ID" value="CAF1154386.1"/>
    <property type="molecule type" value="Genomic_DNA"/>
</dbReference>
<evidence type="ECO:0000313" key="5">
    <source>
        <dbReference type="EMBL" id="CAF3585643.1"/>
    </source>
</evidence>
<accession>A0A818PIS6</accession>
<reference evidence="6" key="1">
    <citation type="submission" date="2021-02" db="EMBL/GenBank/DDBJ databases">
        <authorList>
            <person name="Nowell W R."/>
        </authorList>
    </citation>
    <scope>NUCLEOTIDE SEQUENCE</scope>
</reference>
<evidence type="ECO:0000313" key="6">
    <source>
        <dbReference type="EMBL" id="CAF3624093.1"/>
    </source>
</evidence>
<dbReference type="AlphaFoldDB" id="A0A818PIS6"/>
<evidence type="ECO:0000313" key="4">
    <source>
        <dbReference type="EMBL" id="CAF1154386.1"/>
    </source>
</evidence>
<feature type="compositionally biased region" description="Polar residues" evidence="1">
    <location>
        <begin position="116"/>
        <end position="125"/>
    </location>
</feature>
<dbReference type="Proteomes" id="UP000663868">
    <property type="component" value="Unassembled WGS sequence"/>
</dbReference>
<evidence type="ECO:0000313" key="7">
    <source>
        <dbReference type="EMBL" id="CAF3933516.1"/>
    </source>
</evidence>
<sequence>MSFTSKATHIDRDDFAADHYADFVRDSHRTRLTFDQLDMARRQLRKKEELLSQAHSIKMKEHTRIENGFLRKLEQNPRIANLPMVREKLRAQRRQGLESPNKNSSETDKSMGQEDNVYQKTNQFKPITMRPPSAKTERLNANREKFNQTNVLLC</sequence>
<proteinExistence type="predicted"/>
<evidence type="ECO:0000256" key="1">
    <source>
        <dbReference type="SAM" id="MobiDB-lite"/>
    </source>
</evidence>
<evidence type="ECO:0000313" key="3">
    <source>
        <dbReference type="EMBL" id="CAF0881699.1"/>
    </source>
</evidence>
<dbReference type="EMBL" id="CAJOAY010000305">
    <property type="protein sequence ID" value="CAF3624093.1"/>
    <property type="molecule type" value="Genomic_DNA"/>
</dbReference>
<feature type="region of interest" description="Disordered" evidence="1">
    <location>
        <begin position="86"/>
        <end position="154"/>
    </location>
</feature>
<evidence type="ECO:0000313" key="2">
    <source>
        <dbReference type="EMBL" id="CAF0782435.1"/>
    </source>
</evidence>
<evidence type="ECO:0000313" key="8">
    <source>
        <dbReference type="Proteomes" id="UP000663881"/>
    </source>
</evidence>
<dbReference type="EMBL" id="CAJNOE010000036">
    <property type="protein sequence ID" value="CAF0782435.1"/>
    <property type="molecule type" value="Genomic_DNA"/>
</dbReference>
<dbReference type="OrthoDB" id="9986685at2759"/>
<dbReference type="Proteomes" id="UP000663844">
    <property type="component" value="Unassembled WGS sequence"/>
</dbReference>
<organism evidence="6 8">
    <name type="scientific">Adineta steineri</name>
    <dbReference type="NCBI Taxonomy" id="433720"/>
    <lineage>
        <taxon>Eukaryota</taxon>
        <taxon>Metazoa</taxon>
        <taxon>Spiralia</taxon>
        <taxon>Gnathifera</taxon>
        <taxon>Rotifera</taxon>
        <taxon>Eurotatoria</taxon>
        <taxon>Bdelloidea</taxon>
        <taxon>Adinetida</taxon>
        <taxon>Adinetidae</taxon>
        <taxon>Adineta</taxon>
    </lineage>
</organism>
<protein>
    <submittedName>
        <fullName evidence="6">Uncharacterized protein</fullName>
    </submittedName>
</protein>
<feature type="compositionally biased region" description="Basic and acidic residues" evidence="1">
    <location>
        <begin position="135"/>
        <end position="146"/>
    </location>
</feature>
<gene>
    <name evidence="2" type="ORF">IZO911_LOCUS5923</name>
    <name evidence="4" type="ORF">JYZ213_LOCUS24285</name>
    <name evidence="7" type="ORF">KXQ929_LOCUS24606</name>
    <name evidence="6" type="ORF">OKA104_LOCUS7778</name>
    <name evidence="5" type="ORF">OXD698_LOCUS5640</name>
    <name evidence="3" type="ORF">VCS650_LOCUS8282</name>
</gene>
<dbReference type="EMBL" id="CAJOAZ010000232">
    <property type="protein sequence ID" value="CAF3585643.1"/>
    <property type="molecule type" value="Genomic_DNA"/>
</dbReference>
<dbReference type="EMBL" id="CAJOBB010002055">
    <property type="protein sequence ID" value="CAF3933516.1"/>
    <property type="molecule type" value="Genomic_DNA"/>
</dbReference>